<name>A0AA38GJA3_TAXCH</name>
<proteinExistence type="predicted"/>
<dbReference type="Proteomes" id="UP000824469">
    <property type="component" value="Unassembled WGS sequence"/>
</dbReference>
<evidence type="ECO:0000313" key="1">
    <source>
        <dbReference type="EMBL" id="KAH9324954.1"/>
    </source>
</evidence>
<feature type="non-terminal residue" evidence="1">
    <location>
        <position position="1"/>
    </location>
</feature>
<reference evidence="1 2" key="1">
    <citation type="journal article" date="2021" name="Nat. Plants">
        <title>The Taxus genome provides insights into paclitaxel biosynthesis.</title>
        <authorList>
            <person name="Xiong X."/>
            <person name="Gou J."/>
            <person name="Liao Q."/>
            <person name="Li Y."/>
            <person name="Zhou Q."/>
            <person name="Bi G."/>
            <person name="Li C."/>
            <person name="Du R."/>
            <person name="Wang X."/>
            <person name="Sun T."/>
            <person name="Guo L."/>
            <person name="Liang H."/>
            <person name="Lu P."/>
            <person name="Wu Y."/>
            <person name="Zhang Z."/>
            <person name="Ro D.K."/>
            <person name="Shang Y."/>
            <person name="Huang S."/>
            <person name="Yan J."/>
        </authorList>
    </citation>
    <scope>NUCLEOTIDE SEQUENCE [LARGE SCALE GENOMIC DNA]</scope>
    <source>
        <strain evidence="1">Ta-2019</strain>
    </source>
</reference>
<comment type="caution">
    <text evidence="1">The sequence shown here is derived from an EMBL/GenBank/DDBJ whole genome shotgun (WGS) entry which is preliminary data.</text>
</comment>
<organism evidence="1 2">
    <name type="scientific">Taxus chinensis</name>
    <name type="common">Chinese yew</name>
    <name type="synonym">Taxus wallichiana var. chinensis</name>
    <dbReference type="NCBI Taxonomy" id="29808"/>
    <lineage>
        <taxon>Eukaryota</taxon>
        <taxon>Viridiplantae</taxon>
        <taxon>Streptophyta</taxon>
        <taxon>Embryophyta</taxon>
        <taxon>Tracheophyta</taxon>
        <taxon>Spermatophyta</taxon>
        <taxon>Pinopsida</taxon>
        <taxon>Pinidae</taxon>
        <taxon>Conifers II</taxon>
        <taxon>Cupressales</taxon>
        <taxon>Taxaceae</taxon>
        <taxon>Taxus</taxon>
    </lineage>
</organism>
<dbReference type="EMBL" id="JAHRHJ020000002">
    <property type="protein sequence ID" value="KAH9324954.1"/>
    <property type="molecule type" value="Genomic_DNA"/>
</dbReference>
<gene>
    <name evidence="1" type="ORF">KI387_005132</name>
</gene>
<dbReference type="AlphaFoldDB" id="A0AA38GJA3"/>
<accession>A0AA38GJA3</accession>
<evidence type="ECO:0000313" key="2">
    <source>
        <dbReference type="Proteomes" id="UP000824469"/>
    </source>
</evidence>
<sequence>GLNLPFEQARLTLGDASHRRGQAIERAHKQGKYKSPVYLPAYGPSSVLLVRSCRKGKLWWS</sequence>
<feature type="non-terminal residue" evidence="1">
    <location>
        <position position="61"/>
    </location>
</feature>
<protein>
    <submittedName>
        <fullName evidence="1">Uncharacterized protein</fullName>
    </submittedName>
</protein>
<keyword evidence="2" id="KW-1185">Reference proteome</keyword>